<organism evidence="13 14">
    <name type="scientific">Ciona intestinalis</name>
    <name type="common">Transparent sea squirt</name>
    <name type="synonym">Ascidia intestinalis</name>
    <dbReference type="NCBI Taxonomy" id="7719"/>
    <lineage>
        <taxon>Eukaryota</taxon>
        <taxon>Metazoa</taxon>
        <taxon>Chordata</taxon>
        <taxon>Tunicata</taxon>
        <taxon>Ascidiacea</taxon>
        <taxon>Phlebobranchia</taxon>
        <taxon>Cionidae</taxon>
        <taxon>Ciona</taxon>
    </lineage>
</organism>
<comment type="similarity">
    <text evidence="2 11">Belongs to the integrin alpha chain family.</text>
</comment>
<evidence type="ECO:0000256" key="11">
    <source>
        <dbReference type="RuleBase" id="RU003762"/>
    </source>
</evidence>
<keyword evidence="8 11" id="KW-0675">Receptor</keyword>
<evidence type="ECO:0000313" key="14">
    <source>
        <dbReference type="Proteomes" id="UP000008144"/>
    </source>
</evidence>
<dbReference type="InterPro" id="IPR013649">
    <property type="entry name" value="Integrin_alpha_Ig-like_1"/>
</dbReference>
<feature type="domain" description="Integrin alpha first immunoglubulin-like" evidence="12">
    <location>
        <begin position="40"/>
        <end position="188"/>
    </location>
</feature>
<feature type="repeat" description="FG-GAP" evidence="10">
    <location>
        <begin position="1"/>
        <end position="55"/>
    </location>
</feature>
<dbReference type="InterPro" id="IPR028994">
    <property type="entry name" value="Integrin_alpha_N"/>
</dbReference>
<dbReference type="PROSITE" id="PS51470">
    <property type="entry name" value="FG_GAP"/>
    <property type="match status" value="1"/>
</dbReference>
<dbReference type="Proteomes" id="UP000008144">
    <property type="component" value="Chromosome 9"/>
</dbReference>
<evidence type="ECO:0000256" key="3">
    <source>
        <dbReference type="ARBA" id="ARBA00022729"/>
    </source>
</evidence>
<dbReference type="SUPFAM" id="SSF69318">
    <property type="entry name" value="Integrin alpha N-terminal domain"/>
    <property type="match status" value="1"/>
</dbReference>
<evidence type="ECO:0000256" key="6">
    <source>
        <dbReference type="ARBA" id="ARBA00023037"/>
    </source>
</evidence>
<reference evidence="14" key="1">
    <citation type="journal article" date="2002" name="Science">
        <title>The draft genome of Ciona intestinalis: insights into chordate and vertebrate origins.</title>
        <authorList>
            <person name="Dehal P."/>
            <person name="Satou Y."/>
            <person name="Campbell R.K."/>
            <person name="Chapman J."/>
            <person name="Degnan B."/>
            <person name="De Tomaso A."/>
            <person name="Davidson B."/>
            <person name="Di Gregorio A."/>
            <person name="Gelpke M."/>
            <person name="Goodstein D.M."/>
            <person name="Harafuji N."/>
            <person name="Hastings K.E."/>
            <person name="Ho I."/>
            <person name="Hotta K."/>
            <person name="Huang W."/>
            <person name="Kawashima T."/>
            <person name="Lemaire P."/>
            <person name="Martinez D."/>
            <person name="Meinertzhagen I.A."/>
            <person name="Necula S."/>
            <person name="Nonaka M."/>
            <person name="Putnam N."/>
            <person name="Rash S."/>
            <person name="Saiga H."/>
            <person name="Satake M."/>
            <person name="Terry A."/>
            <person name="Yamada L."/>
            <person name="Wang H.G."/>
            <person name="Awazu S."/>
            <person name="Azumi K."/>
            <person name="Boore J."/>
            <person name="Branno M."/>
            <person name="Chin-Bow S."/>
            <person name="DeSantis R."/>
            <person name="Doyle S."/>
            <person name="Francino P."/>
            <person name="Keys D.N."/>
            <person name="Haga S."/>
            <person name="Hayashi H."/>
            <person name="Hino K."/>
            <person name="Imai K.S."/>
            <person name="Inaba K."/>
            <person name="Kano S."/>
            <person name="Kobayashi K."/>
            <person name="Kobayashi M."/>
            <person name="Lee B.I."/>
            <person name="Makabe K.W."/>
            <person name="Manohar C."/>
            <person name="Matassi G."/>
            <person name="Medina M."/>
            <person name="Mochizuki Y."/>
            <person name="Mount S."/>
            <person name="Morishita T."/>
            <person name="Miura S."/>
            <person name="Nakayama A."/>
            <person name="Nishizaka S."/>
            <person name="Nomoto H."/>
            <person name="Ohta F."/>
            <person name="Oishi K."/>
            <person name="Rigoutsos I."/>
            <person name="Sano M."/>
            <person name="Sasaki A."/>
            <person name="Sasakura Y."/>
            <person name="Shoguchi E."/>
            <person name="Shin-i T."/>
            <person name="Spagnuolo A."/>
            <person name="Stainier D."/>
            <person name="Suzuki M.M."/>
            <person name="Tassy O."/>
            <person name="Takatori N."/>
            <person name="Tokuoka M."/>
            <person name="Yagi K."/>
            <person name="Yoshizaki F."/>
            <person name="Wada S."/>
            <person name="Zhang C."/>
            <person name="Hyatt P.D."/>
            <person name="Larimer F."/>
            <person name="Detter C."/>
            <person name="Doggett N."/>
            <person name="Glavina T."/>
            <person name="Hawkins T."/>
            <person name="Richardson P."/>
            <person name="Lucas S."/>
            <person name="Kohara Y."/>
            <person name="Levine M."/>
            <person name="Satoh N."/>
            <person name="Rokhsar D.S."/>
        </authorList>
    </citation>
    <scope>NUCLEOTIDE SEQUENCE [LARGE SCALE GENOMIC DNA]</scope>
</reference>
<accession>H2XYV2</accession>
<evidence type="ECO:0000256" key="9">
    <source>
        <dbReference type="ARBA" id="ARBA00023180"/>
    </source>
</evidence>
<evidence type="ECO:0000256" key="2">
    <source>
        <dbReference type="ARBA" id="ARBA00008054"/>
    </source>
</evidence>
<dbReference type="EMBL" id="EAAA01002955">
    <property type="status" value="NOT_ANNOTATED_CDS"/>
    <property type="molecule type" value="Genomic_DNA"/>
</dbReference>
<reference evidence="13" key="3">
    <citation type="submission" date="2025-08" db="UniProtKB">
        <authorList>
            <consortium name="Ensembl"/>
        </authorList>
    </citation>
    <scope>IDENTIFICATION</scope>
</reference>
<keyword evidence="3" id="KW-0732">Signal</keyword>
<dbReference type="SUPFAM" id="SSF69179">
    <property type="entry name" value="Integrin domains"/>
    <property type="match status" value="1"/>
</dbReference>
<dbReference type="InterPro" id="IPR013517">
    <property type="entry name" value="FG-GAP"/>
</dbReference>
<dbReference type="GO" id="GO:0007155">
    <property type="term" value="P:cell adhesion"/>
    <property type="evidence" value="ECO:0007669"/>
    <property type="project" value="UniProtKB-KW"/>
</dbReference>
<dbReference type="STRING" id="7719.ENSCINP00000034836"/>
<evidence type="ECO:0000256" key="4">
    <source>
        <dbReference type="ARBA" id="ARBA00022737"/>
    </source>
</evidence>
<comment type="subcellular location">
    <subcellularLocation>
        <location evidence="1 11">Membrane</location>
        <topology evidence="1 11">Single-pass type I membrane protein</topology>
    </subcellularLocation>
</comment>
<proteinExistence type="inferred from homology"/>
<dbReference type="Gene3D" id="2.130.10.130">
    <property type="entry name" value="Integrin alpha, N-terminal"/>
    <property type="match status" value="1"/>
</dbReference>
<dbReference type="GO" id="GO:0008305">
    <property type="term" value="C:integrin complex"/>
    <property type="evidence" value="ECO:0007669"/>
    <property type="project" value="InterPro"/>
</dbReference>
<dbReference type="GeneTree" id="ENSGT00940000169118"/>
<keyword evidence="9" id="KW-0325">Glycoprotein</keyword>
<dbReference type="GO" id="GO:0007229">
    <property type="term" value="P:integrin-mediated signaling pathway"/>
    <property type="evidence" value="ECO:0007669"/>
    <property type="project" value="UniProtKB-KW"/>
</dbReference>
<dbReference type="PRINTS" id="PR01185">
    <property type="entry name" value="INTEGRINA"/>
</dbReference>
<dbReference type="InterPro" id="IPR013519">
    <property type="entry name" value="Int_alpha_beta-p"/>
</dbReference>
<evidence type="ECO:0000313" key="13">
    <source>
        <dbReference type="Ensembl" id="ENSCINP00000034836.1"/>
    </source>
</evidence>
<evidence type="ECO:0000256" key="8">
    <source>
        <dbReference type="ARBA" id="ARBA00023170"/>
    </source>
</evidence>
<dbReference type="PANTHER" id="PTHR23220:SF122">
    <property type="entry name" value="INTEGRIN ALPHA-PS1"/>
    <property type="match status" value="1"/>
</dbReference>
<dbReference type="Gene3D" id="2.60.40.1460">
    <property type="entry name" value="Integrin domains. Chain A, domain 2"/>
    <property type="match status" value="1"/>
</dbReference>
<dbReference type="HOGENOM" id="CLU_1328973_0_0_1"/>
<protein>
    <recommendedName>
        <fullName evidence="12">Integrin alpha first immunoglubulin-like domain-containing protein</fullName>
    </recommendedName>
</protein>
<evidence type="ECO:0000256" key="7">
    <source>
        <dbReference type="ARBA" id="ARBA00023136"/>
    </source>
</evidence>
<keyword evidence="4" id="KW-0677">Repeat</keyword>
<evidence type="ECO:0000259" key="12">
    <source>
        <dbReference type="Pfam" id="PF08441"/>
    </source>
</evidence>
<reference evidence="13" key="4">
    <citation type="submission" date="2025-09" db="UniProtKB">
        <authorList>
            <consortium name="Ensembl"/>
        </authorList>
    </citation>
    <scope>IDENTIFICATION</scope>
</reference>
<sequence>KKRPVYFSYSLFAGVDVDENGYNDIAVGAPGNDRVVILFSRPVIHVDLSVSASPQVINTTTPSEAHTNDSCNDNGTRTCVTVKACFHAYGVSTPEAIILRYQFEADVDYSGAKPRGRFNKYKGNLKIISNTTECIESTLYLKLPIYKQLEPLIVSVEYKLSPKMTVSKKSALLDIFDANQARTEVTFTKVCSDSLCESDLRINGIIT</sequence>
<dbReference type="Pfam" id="PF01839">
    <property type="entry name" value="FG-GAP"/>
    <property type="match status" value="1"/>
</dbReference>
<keyword evidence="14" id="KW-1185">Reference proteome</keyword>
<name>H2XYV2_CIOIN</name>
<keyword evidence="5 11" id="KW-0130">Cell adhesion</keyword>
<keyword evidence="6 11" id="KW-0401">Integrin</keyword>
<dbReference type="AlphaFoldDB" id="H2XYV2"/>
<evidence type="ECO:0000256" key="1">
    <source>
        <dbReference type="ARBA" id="ARBA00004479"/>
    </source>
</evidence>
<dbReference type="InParanoid" id="H2XYV2"/>
<dbReference type="InterPro" id="IPR000413">
    <property type="entry name" value="Integrin_alpha"/>
</dbReference>
<reference evidence="13" key="2">
    <citation type="journal article" date="2008" name="Genome Biol.">
        <title>Improved genome assembly and evidence-based global gene model set for the chordate Ciona intestinalis: new insight into intron and operon populations.</title>
        <authorList>
            <person name="Satou Y."/>
            <person name="Mineta K."/>
            <person name="Ogasawara M."/>
            <person name="Sasakura Y."/>
            <person name="Shoguchi E."/>
            <person name="Ueno K."/>
            <person name="Yamada L."/>
            <person name="Matsumoto J."/>
            <person name="Wasserscheid J."/>
            <person name="Dewar K."/>
            <person name="Wiley G.B."/>
            <person name="Macmil S.L."/>
            <person name="Roe B.A."/>
            <person name="Zeller R.W."/>
            <person name="Hastings K.E."/>
            <person name="Lemaire P."/>
            <person name="Lindquist E."/>
            <person name="Endo T."/>
            <person name="Hotta K."/>
            <person name="Inaba K."/>
        </authorList>
    </citation>
    <scope>NUCLEOTIDE SEQUENCE [LARGE SCALE GENOMIC DNA]</scope>
    <source>
        <strain evidence="13">wild type</strain>
    </source>
</reference>
<dbReference type="Ensembl" id="ENSCINT00000031714.1">
    <property type="protein sequence ID" value="ENSCINP00000034836.1"/>
    <property type="gene ID" value="ENSCING00000025100.1"/>
</dbReference>
<keyword evidence="7" id="KW-0472">Membrane</keyword>
<dbReference type="Pfam" id="PF08441">
    <property type="entry name" value="Integrin_A_Ig_1"/>
    <property type="match status" value="1"/>
</dbReference>
<evidence type="ECO:0000256" key="10">
    <source>
        <dbReference type="PROSITE-ProRule" id="PRU00803"/>
    </source>
</evidence>
<dbReference type="InterPro" id="IPR032695">
    <property type="entry name" value="Integrin_dom_sf"/>
</dbReference>
<evidence type="ECO:0000256" key="5">
    <source>
        <dbReference type="ARBA" id="ARBA00022889"/>
    </source>
</evidence>
<dbReference type="PANTHER" id="PTHR23220">
    <property type="entry name" value="INTEGRIN ALPHA"/>
    <property type="match status" value="1"/>
</dbReference>